<dbReference type="AlphaFoldDB" id="A0A8S1JPH3"/>
<sequence>MKQNQQLTTDEDEMLPDEPWRDYIEQFKDLKQKGNQKTEQELQIYTKIEQNLIIIGKGPKPNPDKAQFIHKTKCLLLRLKKDLHFFFAEEHELTLQCITILLLQILEDYPYIFNDCQQQILEMLTCLTLKDYTLMLLINSISLKEYIKKSTKEIFLDSTQYNPVSEILFLLIVMMMAHFDFIKNPELELVQLVVKCFQHYQDQRDKTLKEREDYDQRKKFEKKIVRKAGLDQEKQDLPPELKYMQVPQETCRILKLGLSLIPSNICQMPSSYKYQQSEEIMKETSLNVFFCTLSFKIKQTLVETIKENKRDFDVVQMLVDIAGMPECFTQQREALRTVNMFLEGFDDTLLWIKFDSTNLFDNSNINNIQIYGDPTKLTIDQGLFYDGCGCFFDKNQVLQLEEPLKINKKQIAVVFWMVMFNPETSKTRAAQNNYQVRTLLGSSDGFTSLIIADAYSQLLGITNIGQDGYGYKFFEPKNAEKNFSGWNHVVIILDNEQQSAFLYLNGNYESQINKVITQFDIQFIGNSGSLDQPIGYICDLRIYPRILNDQEIKTLSYYDKKQVVLNSKNDIVELILSNRVILDLKRLLGYFTGKNSEALIQTLQILSKLCQATTIFRLECAKYGIFDLAMQLLPSPNQQISYYAGILINNMK</sequence>
<proteinExistence type="predicted"/>
<accession>A0A8S1JPH3</accession>
<evidence type="ECO:0000313" key="2">
    <source>
        <dbReference type="Proteomes" id="UP000688137"/>
    </source>
</evidence>
<dbReference type="Proteomes" id="UP000688137">
    <property type="component" value="Unassembled WGS sequence"/>
</dbReference>
<dbReference type="EMBL" id="CAJJDM010000002">
    <property type="protein sequence ID" value="CAD8043795.1"/>
    <property type="molecule type" value="Genomic_DNA"/>
</dbReference>
<gene>
    <name evidence="1" type="ORF">PPRIM_AZ9-3.1.T0050449</name>
</gene>
<keyword evidence="2" id="KW-1185">Reference proteome</keyword>
<reference evidence="1" key="1">
    <citation type="submission" date="2021-01" db="EMBL/GenBank/DDBJ databases">
        <authorList>
            <consortium name="Genoscope - CEA"/>
            <person name="William W."/>
        </authorList>
    </citation>
    <scope>NUCLEOTIDE SEQUENCE</scope>
</reference>
<evidence type="ECO:0000313" key="1">
    <source>
        <dbReference type="EMBL" id="CAD8043795.1"/>
    </source>
</evidence>
<organism evidence="1 2">
    <name type="scientific">Paramecium primaurelia</name>
    <dbReference type="NCBI Taxonomy" id="5886"/>
    <lineage>
        <taxon>Eukaryota</taxon>
        <taxon>Sar</taxon>
        <taxon>Alveolata</taxon>
        <taxon>Ciliophora</taxon>
        <taxon>Intramacronucleata</taxon>
        <taxon>Oligohymenophorea</taxon>
        <taxon>Peniculida</taxon>
        <taxon>Parameciidae</taxon>
        <taxon>Paramecium</taxon>
    </lineage>
</organism>
<dbReference type="Pfam" id="PF13385">
    <property type="entry name" value="Laminin_G_3"/>
    <property type="match status" value="1"/>
</dbReference>
<name>A0A8S1JPH3_PARPR</name>
<dbReference type="OMA" id="PNQQISY"/>
<comment type="caution">
    <text evidence="1">The sequence shown here is derived from an EMBL/GenBank/DDBJ whole genome shotgun (WGS) entry which is preliminary data.</text>
</comment>
<protein>
    <submittedName>
        <fullName evidence="1">Uncharacterized protein</fullName>
    </submittedName>
</protein>